<comment type="caution">
    <text evidence="2">The sequence shown here is derived from an EMBL/GenBank/DDBJ whole genome shotgun (WGS) entry which is preliminary data.</text>
</comment>
<keyword evidence="3" id="KW-1185">Reference proteome</keyword>
<evidence type="ECO:0000313" key="2">
    <source>
        <dbReference type="EMBL" id="NGP88720.1"/>
    </source>
</evidence>
<dbReference type="Pfam" id="PF13462">
    <property type="entry name" value="Thioredoxin_4"/>
    <property type="match status" value="1"/>
</dbReference>
<feature type="domain" description="Thioredoxin-like fold" evidence="1">
    <location>
        <begin position="16"/>
        <end position="114"/>
    </location>
</feature>
<dbReference type="RefSeq" id="WP_165268973.1">
    <property type="nucleotide sequence ID" value="NZ_JAALLS010000012.1"/>
</dbReference>
<sequence length="119" mass="13655">MYYKPVHLGEFGYNYFSAIAAHCAGRQKGFDTIHRKLFGEESREVDWKGLAESTDRIDNTEYLSCIEDRATEEEVKKDERSSSKLGFRGVPYIIINGKGFLGALSYQQLETIVQQELHK</sequence>
<dbReference type="InterPro" id="IPR012336">
    <property type="entry name" value="Thioredoxin-like_fold"/>
</dbReference>
<gene>
    <name evidence="2" type="ORF">G3569_10160</name>
</gene>
<dbReference type="Proteomes" id="UP000479132">
    <property type="component" value="Unassembled WGS sequence"/>
</dbReference>
<dbReference type="SUPFAM" id="SSF52833">
    <property type="entry name" value="Thioredoxin-like"/>
    <property type="match status" value="1"/>
</dbReference>
<accession>A0A6M1TJE3</accession>
<evidence type="ECO:0000259" key="1">
    <source>
        <dbReference type="Pfam" id="PF13462"/>
    </source>
</evidence>
<dbReference type="AlphaFoldDB" id="A0A6M1TJE3"/>
<dbReference type="EMBL" id="JAALLS010000012">
    <property type="protein sequence ID" value="NGP88720.1"/>
    <property type="molecule type" value="Genomic_DNA"/>
</dbReference>
<name>A0A6M1TJE3_9BACT</name>
<reference evidence="2 3" key="1">
    <citation type="submission" date="2020-02" db="EMBL/GenBank/DDBJ databases">
        <title>Aliifodinibius halophilus 2W32, complete genome.</title>
        <authorList>
            <person name="Li Y."/>
            <person name="Wu S."/>
        </authorList>
    </citation>
    <scope>NUCLEOTIDE SEQUENCE [LARGE SCALE GENOMIC DNA]</scope>
    <source>
        <strain evidence="2 3">2W32</strain>
    </source>
</reference>
<organism evidence="2 3">
    <name type="scientific">Fodinibius halophilus</name>
    <dbReference type="NCBI Taxonomy" id="1736908"/>
    <lineage>
        <taxon>Bacteria</taxon>
        <taxon>Pseudomonadati</taxon>
        <taxon>Balneolota</taxon>
        <taxon>Balneolia</taxon>
        <taxon>Balneolales</taxon>
        <taxon>Balneolaceae</taxon>
        <taxon>Fodinibius</taxon>
    </lineage>
</organism>
<protein>
    <submittedName>
        <fullName evidence="2">Thioredoxin domain-containing protein</fullName>
    </submittedName>
</protein>
<evidence type="ECO:0000313" key="3">
    <source>
        <dbReference type="Proteomes" id="UP000479132"/>
    </source>
</evidence>
<dbReference type="InterPro" id="IPR036249">
    <property type="entry name" value="Thioredoxin-like_sf"/>
</dbReference>
<proteinExistence type="predicted"/>
<dbReference type="Gene3D" id="3.40.30.10">
    <property type="entry name" value="Glutaredoxin"/>
    <property type="match status" value="1"/>
</dbReference>